<dbReference type="FunFam" id="1.20.58.390:FF:000073">
    <property type="entry name" value="Neuronal acetylcholine receptor subunit alpha-9-II"/>
    <property type="match status" value="1"/>
</dbReference>
<keyword evidence="2" id="KW-0472">Membrane</keyword>
<feature type="domain" description="Neurotransmitter-gated ion-channel transmembrane" evidence="3">
    <location>
        <begin position="39"/>
        <end position="155"/>
    </location>
</feature>
<dbReference type="Gene3D" id="1.20.58.390">
    <property type="entry name" value="Neurotransmitter-gated ion-channel transmembrane domain"/>
    <property type="match status" value="1"/>
</dbReference>
<dbReference type="CDD" id="cd19051">
    <property type="entry name" value="LGIC_TM_cation"/>
    <property type="match status" value="1"/>
</dbReference>
<dbReference type="InterPro" id="IPR006201">
    <property type="entry name" value="Neur_channel"/>
</dbReference>
<dbReference type="Proteomes" id="UP000887560">
    <property type="component" value="Unplaced"/>
</dbReference>
<evidence type="ECO:0000256" key="1">
    <source>
        <dbReference type="ARBA" id="ARBA00004141"/>
    </source>
</evidence>
<dbReference type="WBParaSite" id="scf7180000421750.g7711">
    <property type="protein sequence ID" value="scf7180000421750.g7711"/>
    <property type="gene ID" value="scf7180000421750.g7711"/>
</dbReference>
<name>A0A915NY65_9BILA</name>
<evidence type="ECO:0000259" key="3">
    <source>
        <dbReference type="Pfam" id="PF02932"/>
    </source>
</evidence>
<evidence type="ECO:0000256" key="2">
    <source>
        <dbReference type="SAM" id="Phobius"/>
    </source>
</evidence>
<feature type="transmembrane region" description="Helical" evidence="2">
    <location>
        <begin position="33"/>
        <end position="57"/>
    </location>
</feature>
<dbReference type="GO" id="GO:0004888">
    <property type="term" value="F:transmembrane signaling receptor activity"/>
    <property type="evidence" value="ECO:0007669"/>
    <property type="project" value="InterPro"/>
</dbReference>
<evidence type="ECO:0000313" key="5">
    <source>
        <dbReference type="WBParaSite" id="scf7180000421750.g7711"/>
    </source>
</evidence>
<dbReference type="AlphaFoldDB" id="A0A915NY65"/>
<dbReference type="InterPro" id="IPR036734">
    <property type="entry name" value="Neur_chan_lig-bd_sf"/>
</dbReference>
<accession>A0A915NY65</accession>
<feature type="transmembrane region" description="Helical" evidence="2">
    <location>
        <begin position="94"/>
        <end position="116"/>
    </location>
</feature>
<comment type="subcellular location">
    <subcellularLocation>
        <location evidence="1">Membrane</location>
        <topology evidence="1">Multi-pass membrane protein</topology>
    </subcellularLocation>
</comment>
<proteinExistence type="predicted"/>
<dbReference type="GO" id="GO:0016020">
    <property type="term" value="C:membrane"/>
    <property type="evidence" value="ECO:0007669"/>
    <property type="project" value="UniProtKB-SubCell"/>
</dbReference>
<dbReference type="Gene3D" id="2.70.170.10">
    <property type="entry name" value="Neurotransmitter-gated ion-channel ligand-binding domain"/>
    <property type="match status" value="1"/>
</dbReference>
<keyword evidence="2" id="KW-1133">Transmembrane helix</keyword>
<dbReference type="PANTHER" id="PTHR18945">
    <property type="entry name" value="NEUROTRANSMITTER GATED ION CHANNEL"/>
    <property type="match status" value="1"/>
</dbReference>
<dbReference type="InterPro" id="IPR036719">
    <property type="entry name" value="Neuro-gated_channel_TM_sf"/>
</dbReference>
<dbReference type="SUPFAM" id="SSF90112">
    <property type="entry name" value="Neurotransmitter-gated ion-channel transmembrane pore"/>
    <property type="match status" value="1"/>
</dbReference>
<dbReference type="Pfam" id="PF02932">
    <property type="entry name" value="Neur_chan_memb"/>
    <property type="match status" value="1"/>
</dbReference>
<protein>
    <submittedName>
        <fullName evidence="5">Neurotransmitter-gated ion-channel transmembrane domain-containing protein</fullName>
    </submittedName>
</protein>
<feature type="transmembrane region" description="Helical" evidence="2">
    <location>
        <begin position="63"/>
        <end position="82"/>
    </location>
</feature>
<keyword evidence="4" id="KW-1185">Reference proteome</keyword>
<dbReference type="GO" id="GO:0005230">
    <property type="term" value="F:extracellular ligand-gated monoatomic ion channel activity"/>
    <property type="evidence" value="ECO:0007669"/>
    <property type="project" value="InterPro"/>
</dbReference>
<feature type="transmembrane region" description="Helical" evidence="2">
    <location>
        <begin position="128"/>
        <end position="147"/>
    </location>
</feature>
<dbReference type="InterPro" id="IPR006029">
    <property type="entry name" value="Neurotrans-gated_channel_TM"/>
</dbReference>
<keyword evidence="2" id="KW-0812">Transmembrane</keyword>
<reference evidence="5" key="1">
    <citation type="submission" date="2022-11" db="UniProtKB">
        <authorList>
            <consortium name="WormBaseParasite"/>
        </authorList>
    </citation>
    <scope>IDENTIFICATION</scope>
</reference>
<dbReference type="InterPro" id="IPR038050">
    <property type="entry name" value="Neuro_actylchol_rec"/>
</dbReference>
<organism evidence="4 5">
    <name type="scientific">Meloidogyne floridensis</name>
    <dbReference type="NCBI Taxonomy" id="298350"/>
    <lineage>
        <taxon>Eukaryota</taxon>
        <taxon>Metazoa</taxon>
        <taxon>Ecdysozoa</taxon>
        <taxon>Nematoda</taxon>
        <taxon>Chromadorea</taxon>
        <taxon>Rhabditida</taxon>
        <taxon>Tylenchina</taxon>
        <taxon>Tylenchomorpha</taxon>
        <taxon>Tylenchoidea</taxon>
        <taxon>Meloidogynidae</taxon>
        <taxon>Meloidogyninae</taxon>
        <taxon>Meloidogyne</taxon>
    </lineage>
</organism>
<sequence length="175" mass="19841">KGVQSVRNRLVYDCCPEPYVDVTFLISVRRRTLYYGVNLVLPSLLISSLALLGFSLPPDSGEKLNLCVTIFMSLCVFMLMVAETMPQTSDTLPLIEVFFTCVMFEVGASVICTVIVLNFHHRKADSYFPMPSFMRIILLEWLPWLLCMQRPPRVKLSDGTGEKLLKDISIINISQ</sequence>
<evidence type="ECO:0000313" key="4">
    <source>
        <dbReference type="Proteomes" id="UP000887560"/>
    </source>
</evidence>